<evidence type="ECO:0000313" key="2">
    <source>
        <dbReference type="EMBL" id="GFR76578.1"/>
    </source>
</evidence>
<evidence type="ECO:0000313" key="3">
    <source>
        <dbReference type="Proteomes" id="UP000762676"/>
    </source>
</evidence>
<feature type="region of interest" description="Disordered" evidence="1">
    <location>
        <begin position="1"/>
        <end position="28"/>
    </location>
</feature>
<comment type="caution">
    <text evidence="2">The sequence shown here is derived from an EMBL/GenBank/DDBJ whole genome shotgun (WGS) entry which is preliminary data.</text>
</comment>
<evidence type="ECO:0000256" key="1">
    <source>
        <dbReference type="SAM" id="MobiDB-lite"/>
    </source>
</evidence>
<reference evidence="2 3" key="1">
    <citation type="journal article" date="2021" name="Elife">
        <title>Chloroplast acquisition without the gene transfer in kleptoplastic sea slugs, Plakobranchus ocellatus.</title>
        <authorList>
            <person name="Maeda T."/>
            <person name="Takahashi S."/>
            <person name="Yoshida T."/>
            <person name="Shimamura S."/>
            <person name="Takaki Y."/>
            <person name="Nagai Y."/>
            <person name="Toyoda A."/>
            <person name="Suzuki Y."/>
            <person name="Arimoto A."/>
            <person name="Ishii H."/>
            <person name="Satoh N."/>
            <person name="Nishiyama T."/>
            <person name="Hasebe M."/>
            <person name="Maruyama T."/>
            <person name="Minagawa J."/>
            <person name="Obokata J."/>
            <person name="Shigenobu S."/>
        </authorList>
    </citation>
    <scope>NUCLEOTIDE SEQUENCE [LARGE SCALE GENOMIC DNA]</scope>
</reference>
<protein>
    <submittedName>
        <fullName evidence="2">Uncharacterized protein</fullName>
    </submittedName>
</protein>
<organism evidence="2 3">
    <name type="scientific">Elysia marginata</name>
    <dbReference type="NCBI Taxonomy" id="1093978"/>
    <lineage>
        <taxon>Eukaryota</taxon>
        <taxon>Metazoa</taxon>
        <taxon>Spiralia</taxon>
        <taxon>Lophotrochozoa</taxon>
        <taxon>Mollusca</taxon>
        <taxon>Gastropoda</taxon>
        <taxon>Heterobranchia</taxon>
        <taxon>Euthyneura</taxon>
        <taxon>Panpulmonata</taxon>
        <taxon>Sacoglossa</taxon>
        <taxon>Placobranchoidea</taxon>
        <taxon>Plakobranchidae</taxon>
        <taxon>Elysia</taxon>
    </lineage>
</organism>
<dbReference type="Proteomes" id="UP000762676">
    <property type="component" value="Unassembled WGS sequence"/>
</dbReference>
<feature type="compositionally biased region" description="Basic residues" evidence="1">
    <location>
        <begin position="1"/>
        <end position="23"/>
    </location>
</feature>
<gene>
    <name evidence="2" type="ORF">ElyMa_002216400</name>
</gene>
<dbReference type="AlphaFoldDB" id="A0AAV4FV16"/>
<accession>A0AAV4FV16</accession>
<dbReference type="EMBL" id="BMAT01004592">
    <property type="protein sequence ID" value="GFR76578.1"/>
    <property type="molecule type" value="Genomic_DNA"/>
</dbReference>
<name>A0AAV4FV16_9GAST</name>
<keyword evidence="3" id="KW-1185">Reference proteome</keyword>
<sequence>MKKKKKNKKKRKKKKRKKKKKEKKKEIEKWWEGMDQKTEGMKESPACLIFVSSLKPTSSCIVSLPDPPSSSHTHTCKHTHFEYSPHSFTSTHSRTCSLLEMLLSAPPPNPSLNHPPCLVLPPLSFSNSLPNVIPEDRCQSPDSQQQMLHVPSMVHGL</sequence>
<proteinExistence type="predicted"/>